<comment type="subcellular location">
    <subcellularLocation>
        <location evidence="2">Cytoplasm</location>
    </subcellularLocation>
</comment>
<dbReference type="OrthoDB" id="9811910at2"/>
<dbReference type="GO" id="GO:0043024">
    <property type="term" value="F:ribosomal small subunit binding"/>
    <property type="evidence" value="ECO:0007669"/>
    <property type="project" value="TreeGrafter"/>
</dbReference>
<keyword evidence="1 2" id="KW-0690">Ribosome biogenesis</keyword>
<dbReference type="Gene3D" id="3.30.300.20">
    <property type="match status" value="1"/>
</dbReference>
<dbReference type="GO" id="GO:0030490">
    <property type="term" value="P:maturation of SSU-rRNA"/>
    <property type="evidence" value="ECO:0007669"/>
    <property type="project" value="UniProtKB-UniRule"/>
</dbReference>
<dbReference type="HAMAP" id="MF_00003">
    <property type="entry name" value="RbfA"/>
    <property type="match status" value="1"/>
</dbReference>
<dbReference type="PANTHER" id="PTHR33515:SF1">
    <property type="entry name" value="RIBOSOME-BINDING FACTOR A, CHLOROPLASTIC-RELATED"/>
    <property type="match status" value="1"/>
</dbReference>
<evidence type="ECO:0000313" key="3">
    <source>
        <dbReference type="EMBL" id="SFB82026.1"/>
    </source>
</evidence>
<gene>
    <name evidence="2" type="primary">rbfA</name>
    <name evidence="3" type="ORF">SAMN05421780_101623</name>
</gene>
<sequence length="133" mass="15622">METQRQQKYARLLQRDLGEIFQRDAKHHFGGAFITVTKVRVSPDLSVVYVYLSFLLAKNPQLLLAEINEKNKIIRQELAKRIRNQVRIVPELRFYVDDTAEEAARIEKLLEMVKKPSENASKLTYEEEDETEE</sequence>
<evidence type="ECO:0000256" key="2">
    <source>
        <dbReference type="HAMAP-Rule" id="MF_00003"/>
    </source>
</evidence>
<dbReference type="InterPro" id="IPR000238">
    <property type="entry name" value="RbfA"/>
</dbReference>
<dbReference type="GO" id="GO:0005829">
    <property type="term" value="C:cytosol"/>
    <property type="evidence" value="ECO:0007669"/>
    <property type="project" value="TreeGrafter"/>
</dbReference>
<dbReference type="STRING" id="927664.SAMN05421780_101623"/>
<dbReference type="EMBL" id="FOLE01000001">
    <property type="protein sequence ID" value="SFB82026.1"/>
    <property type="molecule type" value="Genomic_DNA"/>
</dbReference>
<comment type="subunit">
    <text evidence="2">Monomer. Binds 30S ribosomal subunits, but not 50S ribosomal subunits or 70S ribosomes.</text>
</comment>
<comment type="function">
    <text evidence="2">One of several proteins that assist in the late maturation steps of the functional core of the 30S ribosomal subunit. Associates with free 30S ribosomal subunits (but not with 30S subunits that are part of 70S ribosomes or polysomes). Required for efficient processing of 16S rRNA. May interact with the 5'-terminal helix region of 16S rRNA.</text>
</comment>
<dbReference type="SUPFAM" id="SSF89919">
    <property type="entry name" value="Ribosome-binding factor A, RbfA"/>
    <property type="match status" value="1"/>
</dbReference>
<dbReference type="RefSeq" id="WP_091507107.1">
    <property type="nucleotide sequence ID" value="NZ_FOLE01000001.1"/>
</dbReference>
<accession>A0A1I1E5S5</accession>
<reference evidence="3 4" key="1">
    <citation type="submission" date="2016-10" db="EMBL/GenBank/DDBJ databases">
        <authorList>
            <person name="de Groot N.N."/>
        </authorList>
    </citation>
    <scope>NUCLEOTIDE SEQUENCE [LARGE SCALE GENOMIC DNA]</scope>
    <source>
        <strain evidence="3 4">DSM 6793</strain>
    </source>
</reference>
<organism evidence="3 4">
    <name type="scientific">Flexibacter flexilis DSM 6793</name>
    <dbReference type="NCBI Taxonomy" id="927664"/>
    <lineage>
        <taxon>Bacteria</taxon>
        <taxon>Pseudomonadati</taxon>
        <taxon>Bacteroidota</taxon>
        <taxon>Cytophagia</taxon>
        <taxon>Cytophagales</taxon>
        <taxon>Flexibacteraceae</taxon>
        <taxon>Flexibacter</taxon>
    </lineage>
</organism>
<keyword evidence="2" id="KW-0963">Cytoplasm</keyword>
<dbReference type="InterPro" id="IPR023799">
    <property type="entry name" value="RbfA_dom_sf"/>
</dbReference>
<dbReference type="InterPro" id="IPR015946">
    <property type="entry name" value="KH_dom-like_a/b"/>
</dbReference>
<dbReference type="AlphaFoldDB" id="A0A1I1E5S5"/>
<comment type="similarity">
    <text evidence="2">Belongs to the RbfA family.</text>
</comment>
<dbReference type="NCBIfam" id="TIGR00082">
    <property type="entry name" value="rbfA"/>
    <property type="match status" value="1"/>
</dbReference>
<evidence type="ECO:0000313" key="4">
    <source>
        <dbReference type="Proteomes" id="UP000199514"/>
    </source>
</evidence>
<protein>
    <recommendedName>
        <fullName evidence="2">Ribosome-binding factor A</fullName>
    </recommendedName>
</protein>
<dbReference type="Proteomes" id="UP000199514">
    <property type="component" value="Unassembled WGS sequence"/>
</dbReference>
<evidence type="ECO:0000256" key="1">
    <source>
        <dbReference type="ARBA" id="ARBA00022517"/>
    </source>
</evidence>
<proteinExistence type="inferred from homology"/>
<keyword evidence="4" id="KW-1185">Reference proteome</keyword>
<name>A0A1I1E5S5_9BACT</name>
<dbReference type="Pfam" id="PF02033">
    <property type="entry name" value="RBFA"/>
    <property type="match status" value="1"/>
</dbReference>
<dbReference type="PANTHER" id="PTHR33515">
    <property type="entry name" value="RIBOSOME-BINDING FACTOR A, CHLOROPLASTIC-RELATED"/>
    <property type="match status" value="1"/>
</dbReference>